<keyword evidence="4 6" id="KW-0560">Oxidoreductase</keyword>
<dbReference type="RefSeq" id="WP_307431083.1">
    <property type="nucleotide sequence ID" value="NZ_JAUSVK010000001.1"/>
</dbReference>
<evidence type="ECO:0000313" key="7">
    <source>
        <dbReference type="Proteomes" id="UP001237448"/>
    </source>
</evidence>
<dbReference type="EMBL" id="JAUSVK010000001">
    <property type="protein sequence ID" value="MDQ0394311.1"/>
    <property type="molecule type" value="Genomic_DNA"/>
</dbReference>
<dbReference type="EC" id="1.5.3.1" evidence="6"/>
<dbReference type="SUPFAM" id="SSF51905">
    <property type="entry name" value="FAD/NAD(P)-binding domain"/>
    <property type="match status" value="1"/>
</dbReference>
<protein>
    <submittedName>
        <fullName evidence="6">Sarcosine oxidase</fullName>
        <ecNumber evidence="6">1.5.3.1</ecNumber>
    </submittedName>
</protein>
<dbReference type="InterPro" id="IPR045170">
    <property type="entry name" value="MTOX"/>
</dbReference>
<dbReference type="InterPro" id="IPR036188">
    <property type="entry name" value="FAD/NAD-bd_sf"/>
</dbReference>
<keyword evidence="7" id="KW-1185">Reference proteome</keyword>
<accession>A0ABU0FIH5</accession>
<organism evidence="6 7">
    <name type="scientific">Labrys monachus</name>
    <dbReference type="NCBI Taxonomy" id="217067"/>
    <lineage>
        <taxon>Bacteria</taxon>
        <taxon>Pseudomonadati</taxon>
        <taxon>Pseudomonadota</taxon>
        <taxon>Alphaproteobacteria</taxon>
        <taxon>Hyphomicrobiales</taxon>
        <taxon>Xanthobacteraceae</taxon>
        <taxon>Labrys</taxon>
    </lineage>
</organism>
<dbReference type="Gene3D" id="3.50.50.60">
    <property type="entry name" value="FAD/NAD(P)-binding domain"/>
    <property type="match status" value="1"/>
</dbReference>
<dbReference type="PANTHER" id="PTHR10961:SF7">
    <property type="entry name" value="FAD DEPENDENT OXIDOREDUCTASE DOMAIN-CONTAINING PROTEIN"/>
    <property type="match status" value="1"/>
</dbReference>
<dbReference type="Proteomes" id="UP001237448">
    <property type="component" value="Unassembled WGS sequence"/>
</dbReference>
<dbReference type="GO" id="GO:0008115">
    <property type="term" value="F:sarcosine oxidase activity"/>
    <property type="evidence" value="ECO:0007669"/>
    <property type="project" value="UniProtKB-EC"/>
</dbReference>
<name>A0ABU0FIH5_9HYPH</name>
<comment type="caution">
    <text evidence="6">The sequence shown here is derived from an EMBL/GenBank/DDBJ whole genome shotgun (WGS) entry which is preliminary data.</text>
</comment>
<dbReference type="PANTHER" id="PTHR10961">
    <property type="entry name" value="PEROXISOMAL SARCOSINE OXIDASE"/>
    <property type="match status" value="1"/>
</dbReference>
<proteinExistence type="predicted"/>
<evidence type="ECO:0000259" key="5">
    <source>
        <dbReference type="Pfam" id="PF01266"/>
    </source>
</evidence>
<dbReference type="SUPFAM" id="SSF54373">
    <property type="entry name" value="FAD-linked reductases, C-terminal domain"/>
    <property type="match status" value="1"/>
</dbReference>
<gene>
    <name evidence="6" type="ORF">J3R73_004103</name>
</gene>
<dbReference type="NCBIfam" id="NF008425">
    <property type="entry name" value="PRK11259.1"/>
    <property type="match status" value="1"/>
</dbReference>
<dbReference type="InterPro" id="IPR006076">
    <property type="entry name" value="FAD-dep_OxRdtase"/>
</dbReference>
<evidence type="ECO:0000256" key="2">
    <source>
        <dbReference type="ARBA" id="ARBA00022630"/>
    </source>
</evidence>
<dbReference type="Pfam" id="PF01266">
    <property type="entry name" value="DAO"/>
    <property type="match status" value="1"/>
</dbReference>
<keyword evidence="2" id="KW-0285">Flavoprotein</keyword>
<evidence type="ECO:0000256" key="1">
    <source>
        <dbReference type="ARBA" id="ARBA00001974"/>
    </source>
</evidence>
<feature type="domain" description="FAD dependent oxidoreductase" evidence="5">
    <location>
        <begin position="6"/>
        <end position="358"/>
    </location>
</feature>
<dbReference type="Gene3D" id="3.30.9.10">
    <property type="entry name" value="D-Amino Acid Oxidase, subunit A, domain 2"/>
    <property type="match status" value="1"/>
</dbReference>
<reference evidence="6 7" key="1">
    <citation type="submission" date="2023-07" db="EMBL/GenBank/DDBJ databases">
        <title>Genomic Encyclopedia of Type Strains, Phase IV (KMG-IV): sequencing the most valuable type-strain genomes for metagenomic binning, comparative biology and taxonomic classification.</title>
        <authorList>
            <person name="Goeker M."/>
        </authorList>
    </citation>
    <scope>NUCLEOTIDE SEQUENCE [LARGE SCALE GENOMIC DNA]</scope>
    <source>
        <strain evidence="6 7">DSM 5896</strain>
    </source>
</reference>
<evidence type="ECO:0000313" key="6">
    <source>
        <dbReference type="EMBL" id="MDQ0394311.1"/>
    </source>
</evidence>
<evidence type="ECO:0000256" key="4">
    <source>
        <dbReference type="ARBA" id="ARBA00023002"/>
    </source>
</evidence>
<keyword evidence="3" id="KW-0274">FAD</keyword>
<evidence type="ECO:0000256" key="3">
    <source>
        <dbReference type="ARBA" id="ARBA00022827"/>
    </source>
</evidence>
<comment type="cofactor">
    <cofactor evidence="1">
        <name>FAD</name>
        <dbReference type="ChEBI" id="CHEBI:57692"/>
    </cofactor>
</comment>
<sequence>MSGTFDVIVVGLGGMGSATCYQLAKRGVRVLGLEKFEIGHAMGSSHGLTRILRLAYFEGSAYVPLVRRARDLWIETGKAAGEPLFFEVGALDIGRQGSGIVENAETACRDHGLAYDLLDREAIARRFPAFRPGADHVGLYQPQSGFVASERAIIAHTALALHHGAEIHGCEAMLGWEATAGGGVRVRTDQGTYEAGRLILSPGAWIGDIVPALKPSATVIRQTLGWFSPLQPALFAPERFPVFTLETEGGHFYGFPLWQHPGFKLGSPHYGNDVYDPDTPTRLPSPGHREQLRACLADYIPAANGSLLGLKACMYTMTPDEHFIIDTLPGCEQVVVASPCSGHGYKFASVIGEVLADLATRGASPFDLSMFSLQRFIGR</sequence>